<comment type="similarity">
    <text evidence="2">Belongs to the bacterial solute-binding protein 1 family.</text>
</comment>
<accession>A0A242KC65</accession>
<dbReference type="PROSITE" id="PS51257">
    <property type="entry name" value="PROKAR_LIPOPROTEIN"/>
    <property type="match status" value="1"/>
</dbReference>
<gene>
    <name evidence="7" type="ORF">A5888_000545</name>
    <name evidence="6" type="ORF">A5888_000578</name>
</gene>
<evidence type="ECO:0000313" key="8">
    <source>
        <dbReference type="Proteomes" id="UP000195141"/>
    </source>
</evidence>
<dbReference type="CDD" id="cd13585">
    <property type="entry name" value="PBP2_TMBP_like"/>
    <property type="match status" value="1"/>
</dbReference>
<dbReference type="OrthoDB" id="9782846at2"/>
<dbReference type="InterPro" id="IPR006059">
    <property type="entry name" value="SBP"/>
</dbReference>
<dbReference type="PANTHER" id="PTHR43649:SF31">
    <property type="entry name" value="SN-GLYCEROL-3-PHOSPHATE-BINDING PERIPLASMIC PROTEIN UGPB"/>
    <property type="match status" value="1"/>
</dbReference>
<dbReference type="InterPro" id="IPR050490">
    <property type="entry name" value="Bact_solute-bd_prot1"/>
</dbReference>
<reference evidence="7" key="3">
    <citation type="submission" date="2024-03" db="EMBL/GenBank/DDBJ databases">
        <title>The Genome Sequence of Enterococcus sp. DIV0242b.</title>
        <authorList>
            <consortium name="The Broad Institute Genomics Platform"/>
            <consortium name="The Broad Institute Microbial Omics Core"/>
            <consortium name="The Broad Institute Genomic Center for Infectious Diseases"/>
            <person name="Earl A."/>
            <person name="Manson A."/>
            <person name="Gilmore M."/>
            <person name="Schwartman J."/>
            <person name="Shea T."/>
            <person name="Abouelleil A."/>
            <person name="Cao P."/>
            <person name="Chapman S."/>
            <person name="Cusick C."/>
            <person name="Young S."/>
            <person name="Neafsey D."/>
            <person name="Nusbaum C."/>
            <person name="Birren B."/>
        </authorList>
    </citation>
    <scope>NUCLEOTIDE SEQUENCE</scope>
    <source>
        <strain evidence="7">9E7_DIV0242</strain>
    </source>
</reference>
<evidence type="ECO:0000256" key="4">
    <source>
        <dbReference type="ARBA" id="ARBA00022729"/>
    </source>
</evidence>
<protein>
    <submittedName>
        <fullName evidence="6">Sugar ABC transporter sugar-binding protein</fullName>
    </submittedName>
</protein>
<dbReference type="GO" id="GO:0030313">
    <property type="term" value="C:cell envelope"/>
    <property type="evidence" value="ECO:0007669"/>
    <property type="project" value="UniProtKB-SubCell"/>
</dbReference>
<evidence type="ECO:0000313" key="7">
    <source>
        <dbReference type="EMBL" id="WYJ88826.1"/>
    </source>
</evidence>
<evidence type="ECO:0000256" key="5">
    <source>
        <dbReference type="SAM" id="SignalP"/>
    </source>
</evidence>
<evidence type="ECO:0000313" key="6">
    <source>
        <dbReference type="EMBL" id="OTP18764.1"/>
    </source>
</evidence>
<organism evidence="6">
    <name type="scientific">Candidatus Enterococcus clewellii</name>
    <dbReference type="NCBI Taxonomy" id="1834193"/>
    <lineage>
        <taxon>Bacteria</taxon>
        <taxon>Bacillati</taxon>
        <taxon>Bacillota</taxon>
        <taxon>Bacilli</taxon>
        <taxon>Lactobacillales</taxon>
        <taxon>Enterococcaceae</taxon>
        <taxon>Enterococcus</taxon>
    </lineage>
</organism>
<evidence type="ECO:0000256" key="1">
    <source>
        <dbReference type="ARBA" id="ARBA00004196"/>
    </source>
</evidence>
<feature type="signal peptide" evidence="5">
    <location>
        <begin position="1"/>
        <end position="22"/>
    </location>
</feature>
<reference evidence="7" key="2">
    <citation type="submission" date="2017-05" db="EMBL/GenBank/DDBJ databases">
        <authorList>
            <consortium name="The Broad Institute Genomics Platform"/>
            <consortium name="The Broad Institute Genomic Center for Infectious Diseases"/>
            <person name="Earl A."/>
            <person name="Manson A."/>
            <person name="Schwartman J."/>
            <person name="Gilmore M."/>
            <person name="Abouelleil A."/>
            <person name="Cao P."/>
            <person name="Chapman S."/>
            <person name="Cusick C."/>
            <person name="Shea T."/>
            <person name="Young S."/>
            <person name="Neafsey D."/>
            <person name="Nusbaum C."/>
            <person name="Birren B."/>
        </authorList>
    </citation>
    <scope>NUCLEOTIDE SEQUENCE</scope>
    <source>
        <strain evidence="7">9E7_DIV0242</strain>
    </source>
</reference>
<comment type="subcellular location">
    <subcellularLocation>
        <location evidence="1">Cell envelope</location>
    </subcellularLocation>
</comment>
<reference evidence="6" key="1">
    <citation type="submission" date="2017-05" db="EMBL/GenBank/DDBJ databases">
        <title>The Genome Sequence of Enterococcus sp. 9E7_DIV0242.</title>
        <authorList>
            <consortium name="The Broad Institute Genomics Platform"/>
            <consortium name="The Broad Institute Genomic Center for Infectious Diseases"/>
            <person name="Earl A."/>
            <person name="Manson A."/>
            <person name="Schwartman J."/>
            <person name="Gilmore M."/>
            <person name="Abouelleil A."/>
            <person name="Cao P."/>
            <person name="Chapman S."/>
            <person name="Cusick C."/>
            <person name="Shea T."/>
            <person name="Young S."/>
            <person name="Neafsey D."/>
            <person name="Nusbaum C."/>
            <person name="Birren B."/>
        </authorList>
    </citation>
    <scope>NUCLEOTIDE SEQUENCE [LARGE SCALE GENOMIC DNA]</scope>
    <source>
        <strain evidence="6">9E7_DIV0242</strain>
    </source>
</reference>
<evidence type="ECO:0000256" key="3">
    <source>
        <dbReference type="ARBA" id="ARBA00022448"/>
    </source>
</evidence>
<dbReference type="SUPFAM" id="SSF53850">
    <property type="entry name" value="Periplasmic binding protein-like II"/>
    <property type="match status" value="1"/>
</dbReference>
<dbReference type="RefSeq" id="WP_086347712.1">
    <property type="nucleotide sequence ID" value="NZ_CP147247.1"/>
</dbReference>
<feature type="chain" id="PRO_5039253075" evidence="5">
    <location>
        <begin position="23"/>
        <end position="427"/>
    </location>
</feature>
<dbReference type="Gene3D" id="3.40.190.10">
    <property type="entry name" value="Periplasmic binding protein-like II"/>
    <property type="match status" value="1"/>
</dbReference>
<evidence type="ECO:0000256" key="2">
    <source>
        <dbReference type="ARBA" id="ARBA00008520"/>
    </source>
</evidence>
<dbReference type="AlphaFoldDB" id="A0A242KC65"/>
<proteinExistence type="inferred from homology"/>
<keyword evidence="3" id="KW-0813">Transport</keyword>
<dbReference type="PANTHER" id="PTHR43649">
    <property type="entry name" value="ARABINOSE-BINDING PROTEIN-RELATED"/>
    <property type="match status" value="1"/>
</dbReference>
<keyword evidence="8" id="KW-1185">Reference proteome</keyword>
<sequence length="427" mass="47711">MKLWKKSLTAVALLGLVAGLTACGGGSDAEKSKESTAADGDVELKVTTWNYDTTPEFEKLFRAFEEANPGITVTPVDIASDDYDTKLTTMLSSGDTTDILTMKNLLSYSNYALRDQLLDLTDHIKDIDIDPAAASYEMYEVDGKTYAQPYRTDFWVLYYNKKMFDDAGIDYPDNLTWDEYEEIAKKLSKPDEQVYGAYQHTWRSTIQAIAAAQNDGDLLDPSYGYMTDYYDRALRMQDAKAQMDFGTAKSTKVTYQSQFENSKTAMMYMGTWYMGGLLTNKDEGKTDVEWGIAQIPQKEAGKAIDTFGSPTAFAVNKNSKHQDAAQKFLDFCSGEEGAKVLAEVGVVPSYKTEAIDDLYFSREGMPSDDVSKTAFTPENVAIEFPVDKNGPAIDKILQEEHDLILVNDETPKEGIKNMEKRVKTETE</sequence>
<dbReference type="Pfam" id="PF01547">
    <property type="entry name" value="SBP_bac_1"/>
    <property type="match status" value="1"/>
</dbReference>
<dbReference type="Proteomes" id="UP000195141">
    <property type="component" value="Chromosome"/>
</dbReference>
<keyword evidence="4 5" id="KW-0732">Signal</keyword>
<dbReference type="EMBL" id="CP147247">
    <property type="protein sequence ID" value="WYJ88826.1"/>
    <property type="molecule type" value="Genomic_DNA"/>
</dbReference>
<dbReference type="EMBL" id="NGMM01000001">
    <property type="protein sequence ID" value="OTP18764.1"/>
    <property type="molecule type" value="Genomic_DNA"/>
</dbReference>
<name>A0A242KC65_9ENTE</name>